<dbReference type="PANTHER" id="PTHR41709">
    <property type="entry name" value="KAIB-LIKE PROTEIN 1"/>
    <property type="match status" value="1"/>
</dbReference>
<dbReference type="SUPFAM" id="SSF52833">
    <property type="entry name" value="Thioredoxin-like"/>
    <property type="match status" value="1"/>
</dbReference>
<dbReference type="InterPro" id="IPR011649">
    <property type="entry name" value="KaiB_domain"/>
</dbReference>
<dbReference type="InterPro" id="IPR036249">
    <property type="entry name" value="Thioredoxin-like_sf"/>
</dbReference>
<gene>
    <name evidence="2" type="primary">kaiB_1</name>
    <name evidence="2" type="ORF">LKMONMHP_2693</name>
</gene>
<protein>
    <submittedName>
        <fullName evidence="2">Circadian clock protein KaiB</fullName>
    </submittedName>
</protein>
<dbReference type="Gene3D" id="3.40.30.10">
    <property type="entry name" value="Glutaredoxin"/>
    <property type="match status" value="1"/>
</dbReference>
<dbReference type="EMBL" id="BPQV01000007">
    <property type="protein sequence ID" value="GJE27831.1"/>
    <property type="molecule type" value="Genomic_DNA"/>
</dbReference>
<dbReference type="SMART" id="SM01248">
    <property type="entry name" value="KaiB"/>
    <property type="match status" value="1"/>
</dbReference>
<feature type="domain" description="KaiB" evidence="1">
    <location>
        <begin position="17"/>
        <end position="98"/>
    </location>
</feature>
<accession>A0ABQ4TBU1</accession>
<evidence type="ECO:0000259" key="1">
    <source>
        <dbReference type="SMART" id="SM01248"/>
    </source>
</evidence>
<reference evidence="2" key="1">
    <citation type="journal article" date="2021" name="Front. Microbiol.">
        <title>Comprehensive Comparative Genomics and Phenotyping of Methylobacterium Species.</title>
        <authorList>
            <person name="Alessa O."/>
            <person name="Ogura Y."/>
            <person name="Fujitani Y."/>
            <person name="Takami H."/>
            <person name="Hayashi T."/>
            <person name="Sahin N."/>
            <person name="Tani A."/>
        </authorList>
    </citation>
    <scope>NUCLEOTIDE SEQUENCE</scope>
    <source>
        <strain evidence="2">NBRC 15689</strain>
    </source>
</reference>
<name>A0ABQ4TBU1_METOR</name>
<evidence type="ECO:0000313" key="3">
    <source>
        <dbReference type="Proteomes" id="UP001055156"/>
    </source>
</evidence>
<dbReference type="InterPro" id="IPR039022">
    <property type="entry name" value="KaiB-like"/>
</dbReference>
<dbReference type="RefSeq" id="WP_238311627.1">
    <property type="nucleotide sequence ID" value="NZ_BPQV01000007.1"/>
</dbReference>
<keyword evidence="3" id="KW-1185">Reference proteome</keyword>
<dbReference type="CDD" id="cd02978">
    <property type="entry name" value="KaiB_like"/>
    <property type="match status" value="1"/>
</dbReference>
<dbReference type="PANTHER" id="PTHR41709:SF2">
    <property type="entry name" value="CIRCADIAN CLOCK PROTEIN KAIB2"/>
    <property type="match status" value="1"/>
</dbReference>
<dbReference type="Pfam" id="PF07689">
    <property type="entry name" value="KaiB"/>
    <property type="match status" value="1"/>
</dbReference>
<organism evidence="2 3">
    <name type="scientific">Methylobacterium organophilum</name>
    <dbReference type="NCBI Taxonomy" id="410"/>
    <lineage>
        <taxon>Bacteria</taxon>
        <taxon>Pseudomonadati</taxon>
        <taxon>Pseudomonadota</taxon>
        <taxon>Alphaproteobacteria</taxon>
        <taxon>Hyphomicrobiales</taxon>
        <taxon>Methylobacteriaceae</taxon>
        <taxon>Methylobacterium</taxon>
    </lineage>
</organism>
<dbReference type="Proteomes" id="UP001055156">
    <property type="component" value="Unassembled WGS sequence"/>
</dbReference>
<comment type="caution">
    <text evidence="2">The sequence shown here is derived from an EMBL/GenBank/DDBJ whole genome shotgun (WGS) entry which is preliminary data.</text>
</comment>
<proteinExistence type="predicted"/>
<sequence length="109" mass="11863">MSTPAPSTETGGRYLLRLFIAGTSLRSQQVIEAVRQACDARLTGAYDLEIVDIYQQQQLAEADRVLAAPTLVRIRPGPVRRIAGDLSDVQRILKGLGLDASPTDDADER</sequence>
<evidence type="ECO:0000313" key="2">
    <source>
        <dbReference type="EMBL" id="GJE27831.1"/>
    </source>
</evidence>
<reference evidence="2" key="2">
    <citation type="submission" date="2021-08" db="EMBL/GenBank/DDBJ databases">
        <authorList>
            <person name="Tani A."/>
            <person name="Ola A."/>
            <person name="Ogura Y."/>
            <person name="Katsura K."/>
            <person name="Hayashi T."/>
        </authorList>
    </citation>
    <scope>NUCLEOTIDE SEQUENCE</scope>
    <source>
        <strain evidence="2">NBRC 15689</strain>
    </source>
</reference>